<dbReference type="STRING" id="595536.GCA_000178815_00521"/>
<proteinExistence type="predicted"/>
<dbReference type="AlphaFoldDB" id="A0A2D2CVJ5"/>
<protein>
    <recommendedName>
        <fullName evidence="5">DUF2946 domain-containing protein</fullName>
    </recommendedName>
</protein>
<evidence type="ECO:0000256" key="1">
    <source>
        <dbReference type="SAM" id="MobiDB-lite"/>
    </source>
</evidence>
<feature type="signal peptide" evidence="2">
    <location>
        <begin position="1"/>
        <end position="29"/>
    </location>
</feature>
<evidence type="ECO:0000256" key="2">
    <source>
        <dbReference type="SAM" id="SignalP"/>
    </source>
</evidence>
<sequence length="128" mass="13280">MRKLLSPRPMARRLVAGAAALLFALQALALVGAAAARASGAFGAGVSATRCVGASDDAPITRHGAEDHCLQCASRETPGPAAVEPSKTRVFVPFGVRWSIWSRDADSARAPPLGWASSWSSRAPPFPS</sequence>
<gene>
    <name evidence="3" type="ORF">CQW49_02115</name>
</gene>
<dbReference type="RefSeq" id="WP_003612744.1">
    <property type="nucleotide sequence ID" value="NZ_ADVE02000001.1"/>
</dbReference>
<feature type="region of interest" description="Disordered" evidence="1">
    <location>
        <begin position="106"/>
        <end position="128"/>
    </location>
</feature>
<dbReference type="KEGG" id="mtw:CQW49_02115"/>
<keyword evidence="4" id="KW-1185">Reference proteome</keyword>
<reference evidence="4" key="1">
    <citation type="submission" date="2017-10" db="EMBL/GenBank/DDBJ databases">
        <title>Completed PacBio SMRT sequence of Methylosinus trichosporium OB3b reveals presence of a third large plasmid.</title>
        <authorList>
            <person name="Charles T.C."/>
            <person name="Lynch M.D.J."/>
            <person name="Heil J.R."/>
            <person name="Cheng J."/>
        </authorList>
    </citation>
    <scope>NUCLEOTIDE SEQUENCE [LARGE SCALE GENOMIC DNA]</scope>
    <source>
        <strain evidence="4">OB3b</strain>
    </source>
</reference>
<dbReference type="EMBL" id="CP023737">
    <property type="protein sequence ID" value="ATQ66822.1"/>
    <property type="molecule type" value="Genomic_DNA"/>
</dbReference>
<name>A0A2D2CVJ5_METT3</name>
<dbReference type="Proteomes" id="UP000230709">
    <property type="component" value="Chromosome"/>
</dbReference>
<feature type="chain" id="PRO_5013608529" description="DUF2946 domain-containing protein" evidence="2">
    <location>
        <begin position="30"/>
        <end position="128"/>
    </location>
</feature>
<keyword evidence="2" id="KW-0732">Signal</keyword>
<evidence type="ECO:0000313" key="3">
    <source>
        <dbReference type="EMBL" id="ATQ66822.1"/>
    </source>
</evidence>
<organism evidence="3 4">
    <name type="scientific">Methylosinus trichosporium (strain ATCC 35070 / NCIMB 11131 / UNIQEM 75 / OB3b)</name>
    <dbReference type="NCBI Taxonomy" id="595536"/>
    <lineage>
        <taxon>Bacteria</taxon>
        <taxon>Pseudomonadati</taxon>
        <taxon>Pseudomonadota</taxon>
        <taxon>Alphaproteobacteria</taxon>
        <taxon>Hyphomicrobiales</taxon>
        <taxon>Methylocystaceae</taxon>
        <taxon>Methylosinus</taxon>
    </lineage>
</organism>
<evidence type="ECO:0008006" key="5">
    <source>
        <dbReference type="Google" id="ProtNLM"/>
    </source>
</evidence>
<accession>A0A2D2CVJ5</accession>
<evidence type="ECO:0000313" key="4">
    <source>
        <dbReference type="Proteomes" id="UP000230709"/>
    </source>
</evidence>